<dbReference type="AlphaFoldDB" id="A0AAD6V059"/>
<evidence type="ECO:0000313" key="1">
    <source>
        <dbReference type="EMBL" id="KAJ7196207.1"/>
    </source>
</evidence>
<organism evidence="1 2">
    <name type="scientific">Mycena pura</name>
    <dbReference type="NCBI Taxonomy" id="153505"/>
    <lineage>
        <taxon>Eukaryota</taxon>
        <taxon>Fungi</taxon>
        <taxon>Dikarya</taxon>
        <taxon>Basidiomycota</taxon>
        <taxon>Agaricomycotina</taxon>
        <taxon>Agaricomycetes</taxon>
        <taxon>Agaricomycetidae</taxon>
        <taxon>Agaricales</taxon>
        <taxon>Marasmiineae</taxon>
        <taxon>Mycenaceae</taxon>
        <taxon>Mycena</taxon>
    </lineage>
</organism>
<evidence type="ECO:0000313" key="2">
    <source>
        <dbReference type="Proteomes" id="UP001219525"/>
    </source>
</evidence>
<sequence>MTETCTAVPKSSRRPPVQFQGELRCSFRANCAAVSGRTALQFPGELRCSFRVNCAAVSKRTALQFPGELRCSVQANCAAVIPVQNITGAQFLGVLQGSKSASRSGWRHSVGSLCVQLRDASFPSSFCSLSPRSAFNEAIVVLAATVGLMSIHDPPNFHLQFFPMPSSVSPRSAYPTRRWTTASRRLHLGGQDLLSTHGRSPPASLASAKTRGRLSSDIRSASIDRASDARVRSRPVRPLWLFLFPAPLPGTLDIALAATAQAAPSRITRLRGIGWRSQARQGRM</sequence>
<gene>
    <name evidence="1" type="ORF">GGX14DRAFT_673404</name>
</gene>
<protein>
    <submittedName>
        <fullName evidence="1">Uncharacterized protein</fullName>
    </submittedName>
</protein>
<keyword evidence="2" id="KW-1185">Reference proteome</keyword>
<dbReference type="Proteomes" id="UP001219525">
    <property type="component" value="Unassembled WGS sequence"/>
</dbReference>
<name>A0AAD6V059_9AGAR</name>
<accession>A0AAD6V059</accession>
<dbReference type="EMBL" id="JARJCW010000085">
    <property type="protein sequence ID" value="KAJ7196207.1"/>
    <property type="molecule type" value="Genomic_DNA"/>
</dbReference>
<proteinExistence type="predicted"/>
<comment type="caution">
    <text evidence="1">The sequence shown here is derived from an EMBL/GenBank/DDBJ whole genome shotgun (WGS) entry which is preliminary data.</text>
</comment>
<reference evidence="1" key="1">
    <citation type="submission" date="2023-03" db="EMBL/GenBank/DDBJ databases">
        <title>Massive genome expansion in bonnet fungi (Mycena s.s.) driven by repeated elements and novel gene families across ecological guilds.</title>
        <authorList>
            <consortium name="Lawrence Berkeley National Laboratory"/>
            <person name="Harder C.B."/>
            <person name="Miyauchi S."/>
            <person name="Viragh M."/>
            <person name="Kuo A."/>
            <person name="Thoen E."/>
            <person name="Andreopoulos B."/>
            <person name="Lu D."/>
            <person name="Skrede I."/>
            <person name="Drula E."/>
            <person name="Henrissat B."/>
            <person name="Morin E."/>
            <person name="Kohler A."/>
            <person name="Barry K."/>
            <person name="LaButti K."/>
            <person name="Morin E."/>
            <person name="Salamov A."/>
            <person name="Lipzen A."/>
            <person name="Mereny Z."/>
            <person name="Hegedus B."/>
            <person name="Baldrian P."/>
            <person name="Stursova M."/>
            <person name="Weitz H."/>
            <person name="Taylor A."/>
            <person name="Grigoriev I.V."/>
            <person name="Nagy L.G."/>
            <person name="Martin F."/>
            <person name="Kauserud H."/>
        </authorList>
    </citation>
    <scope>NUCLEOTIDE SEQUENCE</scope>
    <source>
        <strain evidence="1">9144</strain>
    </source>
</reference>